<dbReference type="InterPro" id="IPR004282">
    <property type="entry name" value="CemA"/>
</dbReference>
<keyword evidence="5 8" id="KW-1133">Transmembrane helix</keyword>
<comment type="similarity">
    <text evidence="8">Belongs to the CemA family.</text>
</comment>
<evidence type="ECO:0000256" key="7">
    <source>
        <dbReference type="ARBA" id="ARBA00023136"/>
    </source>
</evidence>
<keyword evidence="2 8" id="KW-0813">Transport</keyword>
<keyword evidence="10" id="KW-1185">Reference proteome</keyword>
<gene>
    <name evidence="8" type="primary">pxcA</name>
    <name evidence="9" type="ORF">GXM_01819</name>
</gene>
<evidence type="ECO:0000256" key="8">
    <source>
        <dbReference type="HAMAP-Rule" id="MF_01308"/>
    </source>
</evidence>
<keyword evidence="3 8" id="KW-0812">Transmembrane</keyword>
<protein>
    <recommendedName>
        <fullName evidence="8">Proton extrusion protein PxcA</fullName>
    </recommendedName>
</protein>
<dbReference type="GO" id="GO:0015078">
    <property type="term" value="F:proton transmembrane transporter activity"/>
    <property type="evidence" value="ECO:0007669"/>
    <property type="project" value="UniProtKB-UniRule"/>
</dbReference>
<keyword evidence="7 8" id="KW-0472">Membrane</keyword>
<keyword evidence="8" id="KW-1003">Cell membrane</keyword>
<evidence type="ECO:0000256" key="5">
    <source>
        <dbReference type="ARBA" id="ARBA00022989"/>
    </source>
</evidence>
<evidence type="ECO:0000313" key="9">
    <source>
        <dbReference type="EMBL" id="QFS44346.1"/>
    </source>
</evidence>
<comment type="function">
    <text evidence="8">Required for H(+) efflux immediately after light irradiation to form a rapid H(+) concentration gradient across the thylakoid membranes. Together with PxcL, contributes to transient H(+) uptake following dark to light transition.</text>
</comment>
<evidence type="ECO:0000256" key="6">
    <source>
        <dbReference type="ARBA" id="ARBA00023065"/>
    </source>
</evidence>
<comment type="subcellular location">
    <subcellularLocation>
        <location evidence="8">Cell inner membrane</location>
        <topology evidence="8">Multi-pass membrane protein</topology>
    </subcellularLocation>
    <subcellularLocation>
        <location evidence="1">Membrane</location>
        <topology evidence="1">Multi-pass membrane protein</topology>
    </subcellularLocation>
</comment>
<organism evidence="9 10">
    <name type="scientific">Nostoc sphaeroides CCNUC1</name>
    <dbReference type="NCBI Taxonomy" id="2653204"/>
    <lineage>
        <taxon>Bacteria</taxon>
        <taxon>Bacillati</taxon>
        <taxon>Cyanobacteriota</taxon>
        <taxon>Cyanophyceae</taxon>
        <taxon>Nostocales</taxon>
        <taxon>Nostocaceae</taxon>
        <taxon>Nostoc</taxon>
    </lineage>
</organism>
<feature type="transmembrane region" description="Helical" evidence="8">
    <location>
        <begin position="346"/>
        <end position="364"/>
    </location>
</feature>
<dbReference type="AlphaFoldDB" id="A0A5P8VW36"/>
<keyword evidence="4 8" id="KW-0375">Hydrogen ion transport</keyword>
<evidence type="ECO:0000256" key="2">
    <source>
        <dbReference type="ARBA" id="ARBA00022448"/>
    </source>
</evidence>
<dbReference type="PANTHER" id="PTHR33650:SF2">
    <property type="entry name" value="CHLOROPLAST ENVELOPE MEMBRANE PROTEIN"/>
    <property type="match status" value="1"/>
</dbReference>
<dbReference type="KEGG" id="nsh:GXM_01819"/>
<proteinExistence type="inferred from homology"/>
<dbReference type="Proteomes" id="UP000326678">
    <property type="component" value="Chromosome Gxm1"/>
</dbReference>
<keyword evidence="6 8" id="KW-0406">Ion transport</keyword>
<evidence type="ECO:0000256" key="3">
    <source>
        <dbReference type="ARBA" id="ARBA00022692"/>
    </source>
</evidence>
<feature type="transmembrane region" description="Helical" evidence="8">
    <location>
        <begin position="305"/>
        <end position="325"/>
    </location>
</feature>
<accession>A0A5P8VW36</accession>
<name>A0A5P8VW36_9NOSO</name>
<feature type="transmembrane region" description="Helical" evidence="8">
    <location>
        <begin position="387"/>
        <end position="407"/>
    </location>
</feature>
<feature type="transmembrane region" description="Helical" evidence="8">
    <location>
        <begin position="205"/>
        <end position="223"/>
    </location>
</feature>
<dbReference type="EMBL" id="CP045226">
    <property type="protein sequence ID" value="QFS44346.1"/>
    <property type="molecule type" value="Genomic_DNA"/>
</dbReference>
<dbReference type="RefSeq" id="WP_152588601.1">
    <property type="nucleotide sequence ID" value="NZ_CP045226.1"/>
</dbReference>
<dbReference type="GO" id="GO:0005886">
    <property type="term" value="C:plasma membrane"/>
    <property type="evidence" value="ECO:0007669"/>
    <property type="project" value="UniProtKB-SubCell"/>
</dbReference>
<dbReference type="NCBIfam" id="NF002703">
    <property type="entry name" value="PRK02507.1-1"/>
    <property type="match status" value="1"/>
</dbReference>
<evidence type="ECO:0000256" key="1">
    <source>
        <dbReference type="ARBA" id="ARBA00004141"/>
    </source>
</evidence>
<sequence>MKNSFARTANLLRQNIKDYLRSLNIWFLDTPERALLEAQQAAERIKNIEIEHFEGKKISSQSVNYTENVMSYWQGYLDNNLTTIKVRLIEFKLSRKILNLSNHLLLEKLKIIDEVVEKYAIKHEIISTKALFSTSQTLQINQSKINKHPSSNIINNIRPKPPSHQTKFLSRSMGERINRIKADITPQTEEEFVRNHRISKNRTRIAIRFILTLIIVPFLTQQLSKDFLVYPILERSRENNINQIFINSDMEKEALHELHNYQQSLMFEYLLNQAPPISSEVIKEKIKNKAVEIAEEFHRKDNSTISNVFADLISLICFSIIVIISKREIVIIKSFLDNIVYGLSDSAKAFLIILFTDIFVGFHSPEGWEVILEGLAEHLGLPTNRNIIFFFIATFPVILNTIFKYWIFRYLSRLSPSALATLKEMDEGN</sequence>
<keyword evidence="8" id="KW-0997">Cell inner membrane</keyword>
<evidence type="ECO:0000313" key="10">
    <source>
        <dbReference type="Proteomes" id="UP000326678"/>
    </source>
</evidence>
<dbReference type="PANTHER" id="PTHR33650">
    <property type="entry name" value="CHLOROPLAST ENVELOPE MEMBRANE PROTEIN-RELATED"/>
    <property type="match status" value="1"/>
</dbReference>
<dbReference type="Pfam" id="PF03040">
    <property type="entry name" value="CemA"/>
    <property type="match status" value="1"/>
</dbReference>
<dbReference type="HAMAP" id="MF_01308">
    <property type="entry name" value="CemA_PxcA"/>
    <property type="match status" value="1"/>
</dbReference>
<evidence type="ECO:0000256" key="4">
    <source>
        <dbReference type="ARBA" id="ARBA00022781"/>
    </source>
</evidence>
<reference evidence="9 10" key="1">
    <citation type="submission" date="2019-10" db="EMBL/GenBank/DDBJ databases">
        <title>Genomic and transcriptomic insights into the perfect genentic adaptation of a filamentous nitrogen-fixing cyanobacterium to rice fields.</title>
        <authorList>
            <person name="Chen Z."/>
        </authorList>
    </citation>
    <scope>NUCLEOTIDE SEQUENCE [LARGE SCALE GENOMIC DNA]</scope>
    <source>
        <strain evidence="9">CCNUC1</strain>
    </source>
</reference>